<dbReference type="Gene3D" id="3.90.105.10">
    <property type="entry name" value="Molybdopterin biosynthesis moea protein, domain 2"/>
    <property type="match status" value="1"/>
</dbReference>
<dbReference type="GO" id="GO:0061599">
    <property type="term" value="F:molybdopterin molybdotransferase activity"/>
    <property type="evidence" value="ECO:0007669"/>
    <property type="project" value="UniProtKB-UniRule"/>
</dbReference>
<dbReference type="PANTHER" id="PTHR10192">
    <property type="entry name" value="MOLYBDOPTERIN BIOSYNTHESIS PROTEIN"/>
    <property type="match status" value="1"/>
</dbReference>
<dbReference type="AlphaFoldDB" id="A0A179D202"/>
<keyword evidence="6" id="KW-0500">Molybdenum</keyword>
<dbReference type="InterPro" id="IPR001453">
    <property type="entry name" value="MoaB/Mog_dom"/>
</dbReference>
<dbReference type="InterPro" id="IPR005111">
    <property type="entry name" value="MoeA_C_domain_IV"/>
</dbReference>
<dbReference type="GO" id="GO:0046872">
    <property type="term" value="F:metal ion binding"/>
    <property type="evidence" value="ECO:0007669"/>
    <property type="project" value="UniProtKB-UniRule"/>
</dbReference>
<dbReference type="GO" id="GO:0006777">
    <property type="term" value="P:Mo-molybdopterin cofactor biosynthetic process"/>
    <property type="evidence" value="ECO:0007669"/>
    <property type="project" value="UniProtKB-UniRule"/>
</dbReference>
<dbReference type="InterPro" id="IPR036135">
    <property type="entry name" value="MoeA_linker/N_sf"/>
</dbReference>
<dbReference type="UniPathway" id="UPA00344"/>
<comment type="cofactor">
    <cofactor evidence="6">
        <name>Mg(2+)</name>
        <dbReference type="ChEBI" id="CHEBI:18420"/>
    </cofactor>
</comment>
<keyword evidence="4 6" id="KW-0501">Molybdenum cofactor biosynthesis</keyword>
<comment type="similarity">
    <text evidence="3 6">Belongs to the MoeA family.</text>
</comment>
<evidence type="ECO:0000313" key="8">
    <source>
        <dbReference type="EMBL" id="OAQ20086.1"/>
    </source>
</evidence>
<keyword evidence="6" id="KW-0460">Magnesium</keyword>
<gene>
    <name evidence="8" type="ORF">TDIS_1811</name>
</gene>
<evidence type="ECO:0000256" key="4">
    <source>
        <dbReference type="ARBA" id="ARBA00023150"/>
    </source>
</evidence>
<protein>
    <recommendedName>
        <fullName evidence="6">Molybdopterin molybdenumtransferase</fullName>
        <ecNumber evidence="6">2.10.1.1</ecNumber>
    </recommendedName>
</protein>
<feature type="domain" description="MoaB/Mog" evidence="7">
    <location>
        <begin position="176"/>
        <end position="317"/>
    </location>
</feature>
<dbReference type="Gene3D" id="2.40.340.10">
    <property type="entry name" value="MoeA, C-terminal, domain IV"/>
    <property type="match status" value="1"/>
</dbReference>
<dbReference type="GO" id="GO:0005829">
    <property type="term" value="C:cytosol"/>
    <property type="evidence" value="ECO:0007669"/>
    <property type="project" value="TreeGrafter"/>
</dbReference>
<dbReference type="Pfam" id="PF03454">
    <property type="entry name" value="MoeA_C"/>
    <property type="match status" value="1"/>
</dbReference>
<reference evidence="8 9" key="1">
    <citation type="submission" date="2016-04" db="EMBL/GenBank/DDBJ databases">
        <title>Genome analysis of Thermosulfurimonas dismutans, the first thermophilic sulfur-disproportionating bacterium of the phylum Thermodesulfobacteria.</title>
        <authorList>
            <person name="Mardanov A.V."/>
            <person name="Beletsky A.V."/>
            <person name="Kadnikov V.V."/>
            <person name="Slobodkin A.I."/>
            <person name="Ravin N.V."/>
        </authorList>
    </citation>
    <scope>NUCLEOTIDE SEQUENCE [LARGE SCALE GENOMIC DNA]</scope>
    <source>
        <strain evidence="8 9">S95</strain>
    </source>
</reference>
<dbReference type="PATRIC" id="fig|999894.6.peg.1811"/>
<dbReference type="RefSeq" id="WP_068671508.1">
    <property type="nucleotide sequence ID" value="NZ_LWLG01000016.1"/>
</dbReference>
<dbReference type="EMBL" id="LWLG01000016">
    <property type="protein sequence ID" value="OAQ20086.1"/>
    <property type="molecule type" value="Genomic_DNA"/>
</dbReference>
<evidence type="ECO:0000259" key="7">
    <source>
        <dbReference type="SMART" id="SM00852"/>
    </source>
</evidence>
<evidence type="ECO:0000256" key="5">
    <source>
        <dbReference type="ARBA" id="ARBA00047317"/>
    </source>
</evidence>
<dbReference type="Gene3D" id="3.40.980.10">
    <property type="entry name" value="MoaB/Mog-like domain"/>
    <property type="match status" value="1"/>
</dbReference>
<dbReference type="SUPFAM" id="SSF53850">
    <property type="entry name" value="Periplasmic binding protein-like II"/>
    <property type="match status" value="1"/>
</dbReference>
<evidence type="ECO:0000256" key="3">
    <source>
        <dbReference type="ARBA" id="ARBA00010763"/>
    </source>
</evidence>
<dbReference type="InterPro" id="IPR024370">
    <property type="entry name" value="PBP_domain"/>
</dbReference>
<dbReference type="Pfam" id="PF03453">
    <property type="entry name" value="MoeA_N"/>
    <property type="match status" value="1"/>
</dbReference>
<dbReference type="InterPro" id="IPR036688">
    <property type="entry name" value="MoeA_C_domain_IV_sf"/>
</dbReference>
<evidence type="ECO:0000256" key="6">
    <source>
        <dbReference type="RuleBase" id="RU365090"/>
    </source>
</evidence>
<dbReference type="NCBIfam" id="NF011068">
    <property type="entry name" value="PRK14498.1"/>
    <property type="match status" value="1"/>
</dbReference>
<comment type="catalytic activity">
    <reaction evidence="5">
        <text>adenylyl-molybdopterin + molybdate = Mo-molybdopterin + AMP + H(+)</text>
        <dbReference type="Rhea" id="RHEA:35047"/>
        <dbReference type="ChEBI" id="CHEBI:15378"/>
        <dbReference type="ChEBI" id="CHEBI:36264"/>
        <dbReference type="ChEBI" id="CHEBI:62727"/>
        <dbReference type="ChEBI" id="CHEBI:71302"/>
        <dbReference type="ChEBI" id="CHEBI:456215"/>
        <dbReference type="EC" id="2.10.1.1"/>
    </reaction>
</comment>
<evidence type="ECO:0000256" key="1">
    <source>
        <dbReference type="ARBA" id="ARBA00002901"/>
    </source>
</evidence>
<dbReference type="PANTHER" id="PTHR10192:SF16">
    <property type="entry name" value="MOLYBDOPTERIN MOLYBDENUMTRANSFERASE"/>
    <property type="match status" value="1"/>
</dbReference>
<comment type="pathway">
    <text evidence="2 6">Cofactor biosynthesis; molybdopterin biosynthesis.</text>
</comment>
<name>A0A179D202_9BACT</name>
<keyword evidence="9" id="KW-1185">Reference proteome</keyword>
<dbReference type="EC" id="2.10.1.1" evidence="6"/>
<proteinExistence type="inferred from homology"/>
<dbReference type="OrthoDB" id="9804758at2"/>
<evidence type="ECO:0000256" key="2">
    <source>
        <dbReference type="ARBA" id="ARBA00005046"/>
    </source>
</evidence>
<dbReference type="InterPro" id="IPR036425">
    <property type="entry name" value="MoaB/Mog-like_dom_sf"/>
</dbReference>
<dbReference type="SUPFAM" id="SSF63867">
    <property type="entry name" value="MoeA C-terminal domain-like"/>
    <property type="match status" value="1"/>
</dbReference>
<dbReference type="InterPro" id="IPR038987">
    <property type="entry name" value="MoeA-like"/>
</dbReference>
<dbReference type="SUPFAM" id="SSF63882">
    <property type="entry name" value="MoeA N-terminal region -like"/>
    <property type="match status" value="1"/>
</dbReference>
<dbReference type="CDD" id="cd00887">
    <property type="entry name" value="MoeA"/>
    <property type="match status" value="1"/>
</dbReference>
<comment type="function">
    <text evidence="1 6">Catalyzes the insertion of molybdate into adenylated molybdopterin with the concomitant release of AMP.</text>
</comment>
<dbReference type="STRING" id="999894.TDIS_1811"/>
<dbReference type="Proteomes" id="UP000078390">
    <property type="component" value="Unassembled WGS sequence"/>
</dbReference>
<dbReference type="Pfam" id="PF12727">
    <property type="entry name" value="PBP_like"/>
    <property type="match status" value="1"/>
</dbReference>
<comment type="caution">
    <text evidence="8">The sequence shown here is derived from an EMBL/GenBank/DDBJ whole genome shotgun (WGS) entry which is preliminary data.</text>
</comment>
<organism evidence="8 9">
    <name type="scientific">Thermosulfurimonas dismutans</name>
    <dbReference type="NCBI Taxonomy" id="999894"/>
    <lineage>
        <taxon>Bacteria</taxon>
        <taxon>Pseudomonadati</taxon>
        <taxon>Thermodesulfobacteriota</taxon>
        <taxon>Thermodesulfobacteria</taxon>
        <taxon>Thermodesulfobacteriales</taxon>
        <taxon>Thermodesulfobacteriaceae</taxon>
        <taxon>Thermosulfurimonas</taxon>
    </lineage>
</organism>
<dbReference type="SUPFAM" id="SSF53218">
    <property type="entry name" value="Molybdenum cofactor biosynthesis proteins"/>
    <property type="match status" value="1"/>
</dbReference>
<dbReference type="Pfam" id="PF00994">
    <property type="entry name" value="MoCF_biosynth"/>
    <property type="match status" value="1"/>
</dbReference>
<keyword evidence="6" id="KW-0479">Metal-binding</keyword>
<dbReference type="InterPro" id="IPR005110">
    <property type="entry name" value="MoeA_linker/N"/>
</dbReference>
<dbReference type="SMART" id="SM00852">
    <property type="entry name" value="MoCF_biosynth"/>
    <property type="match status" value="1"/>
</dbReference>
<evidence type="ECO:0000313" key="9">
    <source>
        <dbReference type="Proteomes" id="UP000078390"/>
    </source>
</evidence>
<sequence length="639" mass="70366">MKRKIYLHMKPLYEAQKIFLNAWDWKKALAQEDIPVKEARGRITAQPIFAKRSLPGFNSAAMDGIAVRAEDTFGASEANPLLLQIGKQAFLVNTGEPLPEGTNAVIMIEHVHFIKEDLVEIRSPVYPWQHVRRIGEDVVQGEMLFTEGHRLSAWDLGVLLASGYLTVTVRAKPRVIFIPTGDELVLPEEAEGEIPFGKTVEFNSTMLAALVEEWGGEAEIFPIVRDNYVELKKAVEKAASRKPHLIALIAGSSAGSKDYTAALIEEEGKLLVHGIQMMPGKPVVLGLVQNTPIIGVPGYPVSAVLAFEQMVRPVFEAMYGARIPRRPKVKAVSGCKIPSKLGVTEFLRVKAGKVGTQTVFLPLKRGAGAITTLTRADAIVRISSESEGLLQGAECEIELLRPEKDLAKTILVVGSHDLALDILAQFLRQKELGLELSTAHVGSLSGLMAIKDGLAHMAGTHLFDPETGEFNVPYIKRYLPETPVRLINFVYREQGLILPPGNPKGIRDLRDLAQKEVTFINRQPGSGTRVLLDYHLQKIGVSPREIQGYEVEETTHLGVAINVATGQADVGLGIRAAAKLLNLEFIPLFKERYDLLIRLDFYESPFFKVLQEVLTDPAFKKAVENLGGYDTSEMGKIIL</sequence>
<accession>A0A179D202</accession>
<keyword evidence="6" id="KW-0808">Transferase</keyword>
<dbReference type="Gene3D" id="2.170.190.11">
    <property type="entry name" value="Molybdopterin biosynthesis moea protein, domain 3"/>
    <property type="match status" value="1"/>
</dbReference>